<name>E5AEF1_LEPMJ</name>
<accession>E5AEF1</accession>
<evidence type="ECO:0000313" key="1">
    <source>
        <dbReference type="EMBL" id="CBY01590.1"/>
    </source>
</evidence>
<dbReference type="InParanoid" id="E5AEF1"/>
<sequence length="48" mass="5397">MHTSANSVQSNRILEIHKTYATRTCDSAYLSTNLYSGGGLFGWVRYLI</sequence>
<dbReference type="AlphaFoldDB" id="E5AEF1"/>
<protein>
    <submittedName>
        <fullName evidence="1">Predicted protein</fullName>
    </submittedName>
</protein>
<gene>
    <name evidence="1" type="ORF">LEMA_uP003770.1</name>
</gene>
<dbReference type="Proteomes" id="UP000002668">
    <property type="component" value="Genome"/>
</dbReference>
<organism evidence="1 2">
    <name type="scientific">Leptosphaeria maculans (strain JN3 / isolate v23.1.3 / race Av1-4-5-6-7-8)</name>
    <name type="common">Blackleg fungus</name>
    <name type="synonym">Phoma lingam</name>
    <dbReference type="NCBI Taxonomy" id="985895"/>
    <lineage>
        <taxon>Eukaryota</taxon>
        <taxon>Fungi</taxon>
        <taxon>Dikarya</taxon>
        <taxon>Ascomycota</taxon>
        <taxon>Pezizomycotina</taxon>
        <taxon>Dothideomycetes</taxon>
        <taxon>Pleosporomycetidae</taxon>
        <taxon>Pleosporales</taxon>
        <taxon>Pleosporineae</taxon>
        <taxon>Leptosphaeriaceae</taxon>
        <taxon>Plenodomus</taxon>
        <taxon>Plenodomus lingam/Leptosphaeria maculans species complex</taxon>
    </lineage>
</organism>
<dbReference type="VEuPathDB" id="FungiDB:LEMA_uP003770.1"/>
<dbReference type="HOGENOM" id="CLU_3160132_0_0_1"/>
<evidence type="ECO:0000313" key="2">
    <source>
        <dbReference type="Proteomes" id="UP000002668"/>
    </source>
</evidence>
<dbReference type="EMBL" id="FP929139">
    <property type="protein sequence ID" value="CBY01590.1"/>
    <property type="molecule type" value="Genomic_DNA"/>
</dbReference>
<keyword evidence="2" id="KW-1185">Reference proteome</keyword>
<reference evidence="2" key="1">
    <citation type="journal article" date="2011" name="Nat. Commun.">
        <title>Effector diversification within compartments of the Leptosphaeria maculans genome affected by Repeat-Induced Point mutations.</title>
        <authorList>
            <person name="Rouxel T."/>
            <person name="Grandaubert J."/>
            <person name="Hane J.K."/>
            <person name="Hoede C."/>
            <person name="van de Wouw A.P."/>
            <person name="Couloux A."/>
            <person name="Dominguez V."/>
            <person name="Anthouard V."/>
            <person name="Bally P."/>
            <person name="Bourras S."/>
            <person name="Cozijnsen A.J."/>
            <person name="Ciuffetti L.M."/>
            <person name="Degrave A."/>
            <person name="Dilmaghani A."/>
            <person name="Duret L."/>
            <person name="Fudal I."/>
            <person name="Goodwin S.B."/>
            <person name="Gout L."/>
            <person name="Glaser N."/>
            <person name="Linglin J."/>
            <person name="Kema G.H.J."/>
            <person name="Lapalu N."/>
            <person name="Lawrence C.B."/>
            <person name="May K."/>
            <person name="Meyer M."/>
            <person name="Ollivier B."/>
            <person name="Poulain J."/>
            <person name="Schoch C.L."/>
            <person name="Simon A."/>
            <person name="Spatafora J.W."/>
            <person name="Stachowiak A."/>
            <person name="Turgeon B.G."/>
            <person name="Tyler B.M."/>
            <person name="Vincent D."/>
            <person name="Weissenbach J."/>
            <person name="Amselem J."/>
            <person name="Quesneville H."/>
            <person name="Oliver R.P."/>
            <person name="Wincker P."/>
            <person name="Balesdent M.-H."/>
            <person name="Howlett B.J."/>
        </authorList>
    </citation>
    <scope>NUCLEOTIDE SEQUENCE [LARGE SCALE GENOMIC DNA]</scope>
    <source>
        <strain evidence="2">JN3 / isolate v23.1.3 / race Av1-4-5-6-7-8</strain>
    </source>
</reference>
<proteinExistence type="predicted"/>